<evidence type="ECO:0000313" key="11">
    <source>
        <dbReference type="EMBL" id="ACB85701.1"/>
    </source>
</evidence>
<feature type="active site" evidence="7">
    <location>
        <position position="39"/>
    </location>
</feature>
<keyword evidence="12" id="KW-1185">Reference proteome</keyword>
<comment type="subcellular location">
    <subcellularLocation>
        <location evidence="2">Cell membrane</location>
        <topology evidence="2">Single-pass type II membrane protein</topology>
    </subcellularLocation>
    <subcellularLocation>
        <location evidence="9">Membrane</location>
        <topology evidence="9">Single-pass type II membrane protein</topology>
    </subcellularLocation>
</comment>
<dbReference type="HOGENOM" id="CLU_028723_5_3_9"/>
<protein>
    <recommendedName>
        <fullName evidence="4 8">Signal peptidase I</fullName>
        <ecNumber evidence="4 8">3.4.21.89</ecNumber>
    </recommendedName>
</protein>
<keyword evidence="5 8" id="KW-0645">Protease</keyword>
<sequence length="194" mass="22480">MLGLISEIYRWIKQIVFILITVIIINIFIFQVYAVRGSSMEPTFTDGDKVIAFKIPYHLDNEPEYQDIVVLDSRVNRDRNWMDGLIESPIISRILDNQGDHFWIKRVIGMPGDKIKFENGSIYRNGETLEEPEILTGEIYPSTDPLVVPENHVFVIGDNINQSRDSRQIGPVPMDNVKGNVLMRYYPFDDLKIY</sequence>
<dbReference type="Gene3D" id="2.10.109.10">
    <property type="entry name" value="Umud Fragment, subunit A"/>
    <property type="match status" value="1"/>
</dbReference>
<keyword evidence="8" id="KW-0472">Membrane</keyword>
<feature type="domain" description="Peptidase S26" evidence="10">
    <location>
        <begin position="9"/>
        <end position="186"/>
    </location>
</feature>
<dbReference type="GO" id="GO:0005886">
    <property type="term" value="C:plasma membrane"/>
    <property type="evidence" value="ECO:0007669"/>
    <property type="project" value="UniProtKB-SubCell"/>
</dbReference>
<dbReference type="CDD" id="cd06530">
    <property type="entry name" value="S26_SPase_I"/>
    <property type="match status" value="1"/>
</dbReference>
<dbReference type="KEGG" id="nth:Nther_2135"/>
<evidence type="ECO:0000256" key="6">
    <source>
        <dbReference type="ARBA" id="ARBA00022801"/>
    </source>
</evidence>
<evidence type="ECO:0000313" key="12">
    <source>
        <dbReference type="Proteomes" id="UP000001683"/>
    </source>
</evidence>
<dbReference type="SUPFAM" id="SSF51306">
    <property type="entry name" value="LexA/Signal peptidase"/>
    <property type="match status" value="1"/>
</dbReference>
<keyword evidence="8" id="KW-1133">Transmembrane helix</keyword>
<proteinExistence type="inferred from homology"/>
<reference evidence="11 12" key="2">
    <citation type="journal article" date="2011" name="J. Bacteriol.">
        <title>Complete genome sequence of the anaerobic, halophilic alkalithermophile Natranaerobius thermophilus JW/NM-WN-LF.</title>
        <authorList>
            <person name="Zhao B."/>
            <person name="Mesbah N.M."/>
            <person name="Dalin E."/>
            <person name="Goodwin L."/>
            <person name="Nolan M."/>
            <person name="Pitluck S."/>
            <person name="Chertkov O."/>
            <person name="Brettin T.S."/>
            <person name="Han J."/>
            <person name="Larimer F.W."/>
            <person name="Land M.L."/>
            <person name="Hauser L."/>
            <person name="Kyrpides N."/>
            <person name="Wiegel J."/>
        </authorList>
    </citation>
    <scope>NUCLEOTIDE SEQUENCE [LARGE SCALE GENOMIC DNA]</scope>
    <source>
        <strain evidence="12">ATCC BAA-1301 / DSM 18059 / JW/NM-WN-LF</strain>
    </source>
</reference>
<comment type="similarity">
    <text evidence="3 9">Belongs to the peptidase S26 family.</text>
</comment>
<dbReference type="PROSITE" id="PS00760">
    <property type="entry name" value="SPASE_I_2"/>
    <property type="match status" value="1"/>
</dbReference>
<dbReference type="PRINTS" id="PR00727">
    <property type="entry name" value="LEADERPTASE"/>
</dbReference>
<dbReference type="NCBIfam" id="TIGR02227">
    <property type="entry name" value="sigpep_I_bact"/>
    <property type="match status" value="1"/>
</dbReference>
<dbReference type="EMBL" id="CP001034">
    <property type="protein sequence ID" value="ACB85701.1"/>
    <property type="molecule type" value="Genomic_DNA"/>
</dbReference>
<evidence type="ECO:0000256" key="8">
    <source>
        <dbReference type="RuleBase" id="RU003993"/>
    </source>
</evidence>
<reference evidence="11 12" key="1">
    <citation type="submission" date="2008-04" db="EMBL/GenBank/DDBJ databases">
        <title>Complete sequence of chromosome of Natranaerobius thermophilus JW/NM-WN-LF.</title>
        <authorList>
            <consortium name="US DOE Joint Genome Institute"/>
            <person name="Copeland A."/>
            <person name="Lucas S."/>
            <person name="Lapidus A."/>
            <person name="Glavina del Rio T."/>
            <person name="Dalin E."/>
            <person name="Tice H."/>
            <person name="Bruce D."/>
            <person name="Goodwin L."/>
            <person name="Pitluck S."/>
            <person name="Chertkov O."/>
            <person name="Brettin T."/>
            <person name="Detter J.C."/>
            <person name="Han C."/>
            <person name="Kuske C.R."/>
            <person name="Schmutz J."/>
            <person name="Larimer F."/>
            <person name="Land M."/>
            <person name="Hauser L."/>
            <person name="Kyrpides N."/>
            <person name="Lykidis A."/>
            <person name="Mesbah N.M."/>
            <person name="Wiegel J."/>
        </authorList>
    </citation>
    <scope>NUCLEOTIDE SEQUENCE [LARGE SCALE GENOMIC DNA]</scope>
    <source>
        <strain evidence="12">ATCC BAA-1301 / DSM 18059 / JW/NM-WN-LF</strain>
    </source>
</reference>
<dbReference type="PROSITE" id="PS00501">
    <property type="entry name" value="SPASE_I_1"/>
    <property type="match status" value="1"/>
</dbReference>
<feature type="active site" evidence="7">
    <location>
        <position position="105"/>
    </location>
</feature>
<dbReference type="EC" id="3.4.21.89" evidence="4 8"/>
<name>B2A7J2_NATTJ</name>
<dbReference type="RefSeq" id="WP_012448556.1">
    <property type="nucleotide sequence ID" value="NC_010718.1"/>
</dbReference>
<dbReference type="OrthoDB" id="9802919at2"/>
<dbReference type="Pfam" id="PF10502">
    <property type="entry name" value="Peptidase_S26"/>
    <property type="match status" value="1"/>
</dbReference>
<dbReference type="InterPro" id="IPR019757">
    <property type="entry name" value="Pept_S26A_signal_pept_1_Lys-AS"/>
</dbReference>
<dbReference type="PANTHER" id="PTHR43390">
    <property type="entry name" value="SIGNAL PEPTIDASE I"/>
    <property type="match status" value="1"/>
</dbReference>
<dbReference type="STRING" id="457570.Nther_2135"/>
<evidence type="ECO:0000256" key="4">
    <source>
        <dbReference type="ARBA" id="ARBA00013208"/>
    </source>
</evidence>
<evidence type="ECO:0000256" key="3">
    <source>
        <dbReference type="ARBA" id="ARBA00009370"/>
    </source>
</evidence>
<evidence type="ECO:0000256" key="2">
    <source>
        <dbReference type="ARBA" id="ARBA00004401"/>
    </source>
</evidence>
<feature type="transmembrane region" description="Helical" evidence="8">
    <location>
        <begin position="12"/>
        <end position="34"/>
    </location>
</feature>
<accession>B2A7J2</accession>
<evidence type="ECO:0000256" key="5">
    <source>
        <dbReference type="ARBA" id="ARBA00022670"/>
    </source>
</evidence>
<comment type="catalytic activity">
    <reaction evidence="1 8">
        <text>Cleavage of hydrophobic, N-terminal signal or leader sequences from secreted and periplasmic proteins.</text>
        <dbReference type="EC" id="3.4.21.89"/>
    </reaction>
</comment>
<dbReference type="GO" id="GO:0006465">
    <property type="term" value="P:signal peptide processing"/>
    <property type="evidence" value="ECO:0007669"/>
    <property type="project" value="InterPro"/>
</dbReference>
<gene>
    <name evidence="11" type="ordered locus">Nther_2135</name>
</gene>
<dbReference type="InterPro" id="IPR019756">
    <property type="entry name" value="Pept_S26A_signal_pept_1_Ser-AS"/>
</dbReference>
<evidence type="ECO:0000259" key="10">
    <source>
        <dbReference type="Pfam" id="PF10502"/>
    </source>
</evidence>
<dbReference type="eggNOG" id="COG0681">
    <property type="taxonomic scope" value="Bacteria"/>
</dbReference>
<evidence type="ECO:0000256" key="1">
    <source>
        <dbReference type="ARBA" id="ARBA00000677"/>
    </source>
</evidence>
<dbReference type="InterPro" id="IPR036286">
    <property type="entry name" value="LexA/Signal_pep-like_sf"/>
</dbReference>
<dbReference type="GO" id="GO:0004252">
    <property type="term" value="F:serine-type endopeptidase activity"/>
    <property type="evidence" value="ECO:0007669"/>
    <property type="project" value="InterPro"/>
</dbReference>
<dbReference type="Proteomes" id="UP000001683">
    <property type="component" value="Chromosome"/>
</dbReference>
<dbReference type="PANTHER" id="PTHR43390:SF1">
    <property type="entry name" value="CHLOROPLAST PROCESSING PEPTIDASE"/>
    <property type="match status" value="1"/>
</dbReference>
<organism evidence="11 12">
    <name type="scientific">Natranaerobius thermophilus (strain ATCC BAA-1301 / DSM 18059 / JW/NM-WN-LF)</name>
    <dbReference type="NCBI Taxonomy" id="457570"/>
    <lineage>
        <taxon>Bacteria</taxon>
        <taxon>Bacillati</taxon>
        <taxon>Bacillota</taxon>
        <taxon>Clostridia</taxon>
        <taxon>Natranaerobiales</taxon>
        <taxon>Natranaerobiaceae</taxon>
        <taxon>Natranaerobius</taxon>
    </lineage>
</organism>
<dbReference type="InParanoid" id="B2A7J2"/>
<dbReference type="GO" id="GO:0009003">
    <property type="term" value="F:signal peptidase activity"/>
    <property type="evidence" value="ECO:0007669"/>
    <property type="project" value="UniProtKB-EC"/>
</dbReference>
<dbReference type="AlphaFoldDB" id="B2A7J2"/>
<keyword evidence="6 8" id="KW-0378">Hydrolase</keyword>
<dbReference type="InterPro" id="IPR019533">
    <property type="entry name" value="Peptidase_S26"/>
</dbReference>
<evidence type="ECO:0000256" key="7">
    <source>
        <dbReference type="PIRSR" id="PIRSR600223-1"/>
    </source>
</evidence>
<keyword evidence="8" id="KW-0812">Transmembrane</keyword>
<evidence type="ECO:0000256" key="9">
    <source>
        <dbReference type="RuleBase" id="RU362042"/>
    </source>
</evidence>
<dbReference type="InterPro" id="IPR000223">
    <property type="entry name" value="Pept_S26A_signal_pept_1"/>
</dbReference>